<feature type="region of interest" description="Disordered" evidence="1">
    <location>
        <begin position="119"/>
        <end position="143"/>
    </location>
</feature>
<organism evidence="2">
    <name type="scientific">Chromera velia CCMP2878</name>
    <dbReference type="NCBI Taxonomy" id="1169474"/>
    <lineage>
        <taxon>Eukaryota</taxon>
        <taxon>Sar</taxon>
        <taxon>Alveolata</taxon>
        <taxon>Colpodellida</taxon>
        <taxon>Chromeraceae</taxon>
        <taxon>Chromera</taxon>
    </lineage>
</organism>
<feature type="compositionally biased region" description="Low complexity" evidence="1">
    <location>
        <begin position="1"/>
        <end position="13"/>
    </location>
</feature>
<accession>A0A0G4HLX6</accession>
<protein>
    <submittedName>
        <fullName evidence="2">Uncharacterized protein</fullName>
    </submittedName>
</protein>
<dbReference type="EMBL" id="CDMZ01003110">
    <property type="protein sequence ID" value="CEM45132.1"/>
    <property type="molecule type" value="Genomic_DNA"/>
</dbReference>
<gene>
    <name evidence="2" type="ORF">Cvel_28929</name>
</gene>
<feature type="region of interest" description="Disordered" evidence="1">
    <location>
        <begin position="1"/>
        <end position="44"/>
    </location>
</feature>
<evidence type="ECO:0000256" key="1">
    <source>
        <dbReference type="SAM" id="MobiDB-lite"/>
    </source>
</evidence>
<dbReference type="VEuPathDB" id="CryptoDB:Cvel_28929"/>
<name>A0A0G4HLX6_9ALVE</name>
<feature type="region of interest" description="Disordered" evidence="1">
    <location>
        <begin position="200"/>
        <end position="228"/>
    </location>
</feature>
<proteinExistence type="predicted"/>
<sequence length="228" mass="25760">MMSSHAASSKASKGGQRDRRIGFTPVISQPKQKQKQMRKGQRALGAVRVSKGLQVNQQKITDRRKLETIAHRIAKVGGGDWNTDRLRLKGVSIKKKAKALSTIKLTLTAERWARQRHANRIRQERERKTGGLPEETALSSSSVCRLPPVPEEEVWEPVTVSSDEEGDRKEFAVLSKQNKWLRPFAFRRLRERMKLFESEFLSSSPGTGSASKGGRQKGQQDVFVDQVR</sequence>
<feature type="compositionally biased region" description="Polar residues" evidence="1">
    <location>
        <begin position="200"/>
        <end position="210"/>
    </location>
</feature>
<reference evidence="2" key="1">
    <citation type="submission" date="2014-11" db="EMBL/GenBank/DDBJ databases">
        <authorList>
            <person name="Otto D Thomas"/>
            <person name="Naeem Raeece"/>
        </authorList>
    </citation>
    <scope>NUCLEOTIDE SEQUENCE</scope>
</reference>
<dbReference type="AlphaFoldDB" id="A0A0G4HLX6"/>
<feature type="compositionally biased region" description="Basic residues" evidence="1">
    <location>
        <begin position="32"/>
        <end position="41"/>
    </location>
</feature>
<evidence type="ECO:0000313" key="2">
    <source>
        <dbReference type="EMBL" id="CEM45132.1"/>
    </source>
</evidence>